<comment type="caution">
    <text evidence="2">The sequence shown here is derived from an EMBL/GenBank/DDBJ whole genome shotgun (WGS) entry which is preliminary data.</text>
</comment>
<feature type="domain" description="Phage-Barnase-EndoU-ColicinE5/D-RelE like nuclease 2" evidence="1">
    <location>
        <begin position="6"/>
        <end position="94"/>
    </location>
</feature>
<evidence type="ECO:0000313" key="2">
    <source>
        <dbReference type="EMBL" id="OGI65352.1"/>
    </source>
</evidence>
<evidence type="ECO:0000259" key="1">
    <source>
        <dbReference type="Pfam" id="PF18810"/>
    </source>
</evidence>
<dbReference type="Proteomes" id="UP000177370">
    <property type="component" value="Unassembled WGS sequence"/>
</dbReference>
<dbReference type="EMBL" id="MFTP01000020">
    <property type="protein sequence ID" value="OGI65352.1"/>
    <property type="molecule type" value="Genomic_DNA"/>
</dbReference>
<sequence length="100" mass="12109">MDYIFLTDDNKGRKVMLRKERWTHITEPRSQHPYMAGYLEEIKDTIRKPDFIVANKYDENKMNYCKYLKARRLYIVVVVKYLNGEGDVITAFMARNVRRR</sequence>
<dbReference type="InterPro" id="IPR041110">
    <property type="entry name" value="PBECR2"/>
</dbReference>
<proteinExistence type="predicted"/>
<accession>A0A1F6V6Y8</accession>
<name>A0A1F6V6Y8_9BACT</name>
<gene>
    <name evidence="2" type="ORF">A2647_05325</name>
</gene>
<dbReference type="Pfam" id="PF18810">
    <property type="entry name" value="PBECR2"/>
    <property type="match status" value="1"/>
</dbReference>
<evidence type="ECO:0000313" key="3">
    <source>
        <dbReference type="Proteomes" id="UP000177370"/>
    </source>
</evidence>
<protein>
    <recommendedName>
        <fullName evidence="1">Phage-Barnase-EndoU-ColicinE5/D-RelE like nuclease 2 domain-containing protein</fullName>
    </recommendedName>
</protein>
<organism evidence="2 3">
    <name type="scientific">Candidatus Nomurabacteria bacterium RIFCSPHIGHO2_01_FULL_40_24b</name>
    <dbReference type="NCBI Taxonomy" id="1801739"/>
    <lineage>
        <taxon>Bacteria</taxon>
        <taxon>Candidatus Nomuraibacteriota</taxon>
    </lineage>
</organism>
<dbReference type="AlphaFoldDB" id="A0A1F6V6Y8"/>
<reference evidence="2 3" key="1">
    <citation type="journal article" date="2016" name="Nat. Commun.">
        <title>Thousands of microbial genomes shed light on interconnected biogeochemical processes in an aquifer system.</title>
        <authorList>
            <person name="Anantharaman K."/>
            <person name="Brown C.T."/>
            <person name="Hug L.A."/>
            <person name="Sharon I."/>
            <person name="Castelle C.J."/>
            <person name="Probst A.J."/>
            <person name="Thomas B.C."/>
            <person name="Singh A."/>
            <person name="Wilkins M.J."/>
            <person name="Karaoz U."/>
            <person name="Brodie E.L."/>
            <person name="Williams K.H."/>
            <person name="Hubbard S.S."/>
            <person name="Banfield J.F."/>
        </authorList>
    </citation>
    <scope>NUCLEOTIDE SEQUENCE [LARGE SCALE GENOMIC DNA]</scope>
</reference>